<evidence type="ECO:0000313" key="3">
    <source>
        <dbReference type="Proteomes" id="UP000784294"/>
    </source>
</evidence>
<dbReference type="AlphaFoldDB" id="A0A448XP91"/>
<comment type="caution">
    <text evidence="2">The sequence shown here is derived from an EMBL/GenBank/DDBJ whole genome shotgun (WGS) entry which is preliminary data.</text>
</comment>
<proteinExistence type="predicted"/>
<accession>A0A448XP91</accession>
<gene>
    <name evidence="2" type="ORF">PXEA_LOCUS34931</name>
</gene>
<organism evidence="2 3">
    <name type="scientific">Protopolystoma xenopodis</name>
    <dbReference type="NCBI Taxonomy" id="117903"/>
    <lineage>
        <taxon>Eukaryota</taxon>
        <taxon>Metazoa</taxon>
        <taxon>Spiralia</taxon>
        <taxon>Lophotrochozoa</taxon>
        <taxon>Platyhelminthes</taxon>
        <taxon>Monogenea</taxon>
        <taxon>Polyopisthocotylea</taxon>
        <taxon>Polystomatidea</taxon>
        <taxon>Polystomatidae</taxon>
        <taxon>Protopolystoma</taxon>
    </lineage>
</organism>
<name>A0A448XP91_9PLAT</name>
<reference evidence="2" key="1">
    <citation type="submission" date="2018-11" db="EMBL/GenBank/DDBJ databases">
        <authorList>
            <consortium name="Pathogen Informatics"/>
        </authorList>
    </citation>
    <scope>NUCLEOTIDE SEQUENCE</scope>
</reference>
<dbReference type="Proteomes" id="UP000784294">
    <property type="component" value="Unassembled WGS sequence"/>
</dbReference>
<dbReference type="EMBL" id="CAAALY010269595">
    <property type="protein sequence ID" value="VEL41491.1"/>
    <property type="molecule type" value="Genomic_DNA"/>
</dbReference>
<feature type="region of interest" description="Disordered" evidence="1">
    <location>
        <begin position="1"/>
        <end position="30"/>
    </location>
</feature>
<protein>
    <submittedName>
        <fullName evidence="2">Uncharacterized protein</fullName>
    </submittedName>
</protein>
<feature type="compositionally biased region" description="Polar residues" evidence="1">
    <location>
        <begin position="17"/>
        <end position="29"/>
    </location>
</feature>
<keyword evidence="3" id="KW-1185">Reference proteome</keyword>
<evidence type="ECO:0000256" key="1">
    <source>
        <dbReference type="SAM" id="MobiDB-lite"/>
    </source>
</evidence>
<sequence>MEPRQPGQGGSEMIIENHSTGPATCSHEQSVPVGAGDCSQALKAILRANGYAGGRKQGNRQMEVQT</sequence>
<evidence type="ECO:0000313" key="2">
    <source>
        <dbReference type="EMBL" id="VEL41491.1"/>
    </source>
</evidence>